<dbReference type="AlphaFoldDB" id="A0A5C5RS35"/>
<gene>
    <name evidence="2" type="ORF">FK268_07495</name>
</gene>
<evidence type="ECO:0000313" key="2">
    <source>
        <dbReference type="EMBL" id="TWS25061.1"/>
    </source>
</evidence>
<evidence type="ECO:0000313" key="3">
    <source>
        <dbReference type="Proteomes" id="UP000319792"/>
    </source>
</evidence>
<feature type="domain" description="AB hydrolase-1" evidence="1">
    <location>
        <begin position="49"/>
        <end position="155"/>
    </location>
</feature>
<reference evidence="2 3" key="1">
    <citation type="submission" date="2019-08" db="EMBL/GenBank/DDBJ databases">
        <title>Tsukamurella conjunctivitidis sp. nov., Tsukamurella assacharolytica sp. nov. and Tsukamurella sputae sp. nov. isolated from patients with conjunctivitis, bacteraemia (lymphoma) and respiratory infection (sputum) in Hong Kong.</title>
        <authorList>
            <person name="Fok K.M.N."/>
            <person name="Fong J.Y.H."/>
        </authorList>
    </citation>
    <scope>NUCLEOTIDE SEQUENCE [LARGE SCALE GENOMIC DNA]</scope>
    <source>
        <strain evidence="2 3">HKU70</strain>
    </source>
</reference>
<dbReference type="PRINTS" id="PR00111">
    <property type="entry name" value="ABHYDROLASE"/>
</dbReference>
<dbReference type="Pfam" id="PF00561">
    <property type="entry name" value="Abhydrolase_1"/>
    <property type="match status" value="1"/>
</dbReference>
<name>A0A5C5RS35_9ACTN</name>
<dbReference type="GO" id="GO:0016020">
    <property type="term" value="C:membrane"/>
    <property type="evidence" value="ECO:0007669"/>
    <property type="project" value="TreeGrafter"/>
</dbReference>
<dbReference type="InterPro" id="IPR000073">
    <property type="entry name" value="AB_hydrolase_1"/>
</dbReference>
<dbReference type="InterPro" id="IPR029058">
    <property type="entry name" value="AB_hydrolase_fold"/>
</dbReference>
<comment type="caution">
    <text evidence="2">The sequence shown here is derived from an EMBL/GenBank/DDBJ whole genome shotgun (WGS) entry which is preliminary data.</text>
</comment>
<dbReference type="Proteomes" id="UP000319792">
    <property type="component" value="Unassembled WGS sequence"/>
</dbReference>
<evidence type="ECO:0000259" key="1">
    <source>
        <dbReference type="Pfam" id="PF00561"/>
    </source>
</evidence>
<dbReference type="PANTHER" id="PTHR43798:SF33">
    <property type="entry name" value="HYDROLASE, PUTATIVE (AFU_ORTHOLOGUE AFUA_2G14860)-RELATED"/>
    <property type="match status" value="1"/>
</dbReference>
<dbReference type="Gene3D" id="3.40.50.1820">
    <property type="entry name" value="alpha/beta hydrolase"/>
    <property type="match status" value="1"/>
</dbReference>
<dbReference type="InterPro" id="IPR050266">
    <property type="entry name" value="AB_hydrolase_sf"/>
</dbReference>
<dbReference type="GO" id="GO:0016787">
    <property type="term" value="F:hydrolase activity"/>
    <property type="evidence" value="ECO:0007669"/>
    <property type="project" value="UniProtKB-KW"/>
</dbReference>
<accession>A0A5C5RS35</accession>
<protein>
    <submittedName>
        <fullName evidence="2">Alpha/beta hydrolase</fullName>
    </submittedName>
</protein>
<organism evidence="2 3">
    <name type="scientific">Tsukamurella sputi</name>
    <dbReference type="NCBI Taxonomy" id="2591848"/>
    <lineage>
        <taxon>Bacteria</taxon>
        <taxon>Bacillati</taxon>
        <taxon>Actinomycetota</taxon>
        <taxon>Actinomycetes</taxon>
        <taxon>Mycobacteriales</taxon>
        <taxon>Tsukamurellaceae</taxon>
        <taxon>Tsukamurella</taxon>
    </lineage>
</organism>
<dbReference type="PANTHER" id="PTHR43798">
    <property type="entry name" value="MONOACYLGLYCEROL LIPASE"/>
    <property type="match status" value="1"/>
</dbReference>
<proteinExistence type="predicted"/>
<dbReference type="SUPFAM" id="SSF53474">
    <property type="entry name" value="alpha/beta-Hydrolases"/>
    <property type="match status" value="1"/>
</dbReference>
<keyword evidence="3" id="KW-1185">Reference proteome</keyword>
<keyword evidence="2" id="KW-0378">Hydrolase</keyword>
<sequence>MIERNPMESEFADAYDAVLRDWGVPVRRLVVDGDLARTAVLTSGPDDAPPLLCLPGGGGTAAVWFAQAADLAQRFRVIAPDLPGDAGGTERRMFRTRADWPAWIDEVLDGLGAPTAAVLGHSYGAQIAVAYGLVRPARVETMTLLDPTDVFAPMRPSTLIRAVPLLLAPSSSRQRAHAIWETRGHWPPTPELGRLAAAVADGPRRTYAPPRRPSATALDALEAVRGGVTVVFALRTRYHDGAALARTVGQRYPWMRVETLPVAHHELPFAYRPD</sequence>
<dbReference type="EMBL" id="VIGV01000002">
    <property type="protein sequence ID" value="TWS25061.1"/>
    <property type="molecule type" value="Genomic_DNA"/>
</dbReference>